<gene>
    <name evidence="1" type="ORF">Daesc_003895</name>
</gene>
<organism evidence="1 2">
    <name type="scientific">Daldinia eschscholtzii</name>
    <dbReference type="NCBI Taxonomy" id="292717"/>
    <lineage>
        <taxon>Eukaryota</taxon>
        <taxon>Fungi</taxon>
        <taxon>Dikarya</taxon>
        <taxon>Ascomycota</taxon>
        <taxon>Pezizomycotina</taxon>
        <taxon>Sordariomycetes</taxon>
        <taxon>Xylariomycetidae</taxon>
        <taxon>Xylariales</taxon>
        <taxon>Hypoxylaceae</taxon>
        <taxon>Daldinia</taxon>
    </lineage>
</organism>
<proteinExistence type="predicted"/>
<comment type="caution">
    <text evidence="1">The sequence shown here is derived from an EMBL/GenBank/DDBJ whole genome shotgun (WGS) entry which is preliminary data.</text>
</comment>
<evidence type="ECO:0000313" key="1">
    <source>
        <dbReference type="EMBL" id="KAK6953933.1"/>
    </source>
</evidence>
<protein>
    <submittedName>
        <fullName evidence="1">Uncharacterized protein</fullName>
    </submittedName>
</protein>
<dbReference type="EMBL" id="JBANMG010000004">
    <property type="protein sequence ID" value="KAK6953933.1"/>
    <property type="molecule type" value="Genomic_DNA"/>
</dbReference>
<dbReference type="AlphaFoldDB" id="A0AAX6MNA4"/>
<keyword evidence="2" id="KW-1185">Reference proteome</keyword>
<evidence type="ECO:0000313" key="2">
    <source>
        <dbReference type="Proteomes" id="UP001369815"/>
    </source>
</evidence>
<reference evidence="1 2" key="1">
    <citation type="journal article" date="2024" name="Front Chem Biol">
        <title>Unveiling the potential of Daldinia eschscholtzii MFLUCC 19-0629 through bioactivity and bioinformatics studies for enhanced sustainable agriculture production.</title>
        <authorList>
            <person name="Brooks S."/>
            <person name="Weaver J.A."/>
            <person name="Klomchit A."/>
            <person name="Alharthi S.A."/>
            <person name="Onlamun T."/>
            <person name="Nurani R."/>
            <person name="Vong T.K."/>
            <person name="Alberti F."/>
            <person name="Greco C."/>
        </authorList>
    </citation>
    <scope>NUCLEOTIDE SEQUENCE [LARGE SCALE GENOMIC DNA]</scope>
    <source>
        <strain evidence="1">MFLUCC 19-0629</strain>
    </source>
</reference>
<accession>A0AAX6MNA4</accession>
<name>A0AAX6MNA4_9PEZI</name>
<sequence>MAPRGWMSNYINPLEPPRTKNLRWTYYRILIQRIAEDIFGKVRYGPIWKIRYEEVGNTPHLLIIFRPWEFSQESDQLGILRSKIREHWHLGYFHINIGARRHPGIRRTLLFADPLYTSTPPIIPADPGFFEVEEEEPYPFDGTVSEKELLDWTYWRNV</sequence>
<dbReference type="Proteomes" id="UP001369815">
    <property type="component" value="Unassembled WGS sequence"/>
</dbReference>